<organism evidence="1 2">
    <name type="scientific">Paenibacillus favisporus</name>
    <dbReference type="NCBI Taxonomy" id="221028"/>
    <lineage>
        <taxon>Bacteria</taxon>
        <taxon>Bacillati</taxon>
        <taxon>Bacillota</taxon>
        <taxon>Bacilli</taxon>
        <taxon>Bacillales</taxon>
        <taxon>Paenibacillaceae</taxon>
        <taxon>Paenibacillus</taxon>
    </lineage>
</organism>
<dbReference type="EMBL" id="JBEPLV010000003">
    <property type="protein sequence ID" value="MET3546875.1"/>
    <property type="molecule type" value="Genomic_DNA"/>
</dbReference>
<proteinExistence type="predicted"/>
<dbReference type="Proteomes" id="UP001549098">
    <property type="component" value="Unassembled WGS sequence"/>
</dbReference>
<evidence type="ECO:0000313" key="2">
    <source>
        <dbReference type="Proteomes" id="UP001549098"/>
    </source>
</evidence>
<evidence type="ECO:0000313" key="1">
    <source>
        <dbReference type="EMBL" id="MET3546875.1"/>
    </source>
</evidence>
<sequence>MRIGTEQMYYLCANSDLPPGHVELYWIANKIGLLILSSPIFRYPIKDKCVTLKKDSASHAGRVFMNEPIERV</sequence>
<gene>
    <name evidence="1" type="ORF">ABID47_003491</name>
</gene>
<keyword evidence="2" id="KW-1185">Reference proteome</keyword>
<accession>A0ABV2F559</accession>
<protein>
    <submittedName>
        <fullName evidence="1">Uncharacterized protein</fullName>
    </submittedName>
</protein>
<reference evidence="1 2" key="1">
    <citation type="submission" date="2024-06" db="EMBL/GenBank/DDBJ databases">
        <title>Genomic Encyclopedia of Type Strains, Phase IV (KMG-IV): sequencing the most valuable type-strain genomes for metagenomic binning, comparative biology and taxonomic classification.</title>
        <authorList>
            <person name="Goeker M."/>
        </authorList>
    </citation>
    <scope>NUCLEOTIDE SEQUENCE [LARGE SCALE GENOMIC DNA]</scope>
    <source>
        <strain evidence="1 2">DSM 17253</strain>
    </source>
</reference>
<name>A0ABV2F559_9BACL</name>
<comment type="caution">
    <text evidence="1">The sequence shown here is derived from an EMBL/GenBank/DDBJ whole genome shotgun (WGS) entry which is preliminary data.</text>
</comment>